<dbReference type="GO" id="GO:0001046">
    <property type="term" value="F:core promoter sequence-specific DNA binding"/>
    <property type="evidence" value="ECO:0007669"/>
    <property type="project" value="TreeGrafter"/>
</dbReference>
<sequence>MDVRPIRTDEDHRAALAAIEACWGAPEGSEEGDKLDVLLALVELYEAKRWPIVIAEDQDPIDVLQYAIDELGHTQAELAQLLGSRSRASEVLSRRRALTVEMIRKIAEAWKIPADLLVRPYKTERAA</sequence>
<dbReference type="Gene3D" id="1.10.260.40">
    <property type="entry name" value="lambda repressor-like DNA-binding domains"/>
    <property type="match status" value="1"/>
</dbReference>
<name>A0A323UMI8_RHOPL</name>
<protein>
    <submittedName>
        <fullName evidence="2">Transcriptional regulator</fullName>
    </submittedName>
</protein>
<dbReference type="EMBL" id="QKQS01000013">
    <property type="protein sequence ID" value="PZA12266.1"/>
    <property type="molecule type" value="Genomic_DNA"/>
</dbReference>
<dbReference type="InterPro" id="IPR039060">
    <property type="entry name" value="Antitox_HigA"/>
</dbReference>
<gene>
    <name evidence="2" type="ORF">DNX69_09710</name>
</gene>
<accession>A0A323UMI8</accession>
<comment type="caution">
    <text evidence="2">The sequence shown here is derived from an EMBL/GenBank/DDBJ whole genome shotgun (WGS) entry which is preliminary data.</text>
</comment>
<evidence type="ECO:0000313" key="2">
    <source>
        <dbReference type="EMBL" id="PZA12266.1"/>
    </source>
</evidence>
<evidence type="ECO:0000259" key="1">
    <source>
        <dbReference type="PROSITE" id="PS50943"/>
    </source>
</evidence>
<dbReference type="InterPro" id="IPR001387">
    <property type="entry name" value="Cro/C1-type_HTH"/>
</dbReference>
<dbReference type="AlphaFoldDB" id="A0A323UMI8"/>
<dbReference type="SMART" id="SM00530">
    <property type="entry name" value="HTH_XRE"/>
    <property type="match status" value="1"/>
</dbReference>
<dbReference type="PANTHER" id="PTHR40455:SF1">
    <property type="entry name" value="ANTITOXIN HIGA"/>
    <property type="match status" value="1"/>
</dbReference>
<dbReference type="RefSeq" id="WP_110785782.1">
    <property type="nucleotide sequence ID" value="NZ_QKQS01000013.1"/>
</dbReference>
<organism evidence="2 3">
    <name type="scientific">Rhodopseudomonas palustris</name>
    <dbReference type="NCBI Taxonomy" id="1076"/>
    <lineage>
        <taxon>Bacteria</taxon>
        <taxon>Pseudomonadati</taxon>
        <taxon>Pseudomonadota</taxon>
        <taxon>Alphaproteobacteria</taxon>
        <taxon>Hyphomicrobiales</taxon>
        <taxon>Nitrobacteraceae</taxon>
        <taxon>Rhodopseudomonas</taxon>
    </lineage>
</organism>
<dbReference type="Proteomes" id="UP000248134">
    <property type="component" value="Unassembled WGS sequence"/>
</dbReference>
<dbReference type="Pfam" id="PF01381">
    <property type="entry name" value="HTH_3"/>
    <property type="match status" value="1"/>
</dbReference>
<dbReference type="InterPro" id="IPR010982">
    <property type="entry name" value="Lambda_DNA-bd_dom_sf"/>
</dbReference>
<dbReference type="GO" id="GO:0006355">
    <property type="term" value="P:regulation of DNA-templated transcription"/>
    <property type="evidence" value="ECO:0007669"/>
    <property type="project" value="InterPro"/>
</dbReference>
<evidence type="ECO:0000313" key="3">
    <source>
        <dbReference type="Proteomes" id="UP000248134"/>
    </source>
</evidence>
<dbReference type="PROSITE" id="PS50943">
    <property type="entry name" value="HTH_CROC1"/>
    <property type="match status" value="1"/>
</dbReference>
<reference evidence="2 3" key="1">
    <citation type="submission" date="2018-06" db="EMBL/GenBank/DDBJ databases">
        <title>Draft Whole-Genome Sequence of the purple photosynthetic bacterium Rhodospeudomonas palustris XCP.</title>
        <authorList>
            <person name="Rayyan A."/>
            <person name="Meyer T.E."/>
            <person name="Kyndt J.A."/>
        </authorList>
    </citation>
    <scope>NUCLEOTIDE SEQUENCE [LARGE SCALE GENOMIC DNA]</scope>
    <source>
        <strain evidence="2 3">XCP</strain>
    </source>
</reference>
<dbReference type="OrthoDB" id="9796786at2"/>
<feature type="domain" description="HTH cro/C1-type" evidence="1">
    <location>
        <begin position="64"/>
        <end position="117"/>
    </location>
</feature>
<dbReference type="SUPFAM" id="SSF47413">
    <property type="entry name" value="lambda repressor-like DNA-binding domains"/>
    <property type="match status" value="1"/>
</dbReference>
<proteinExistence type="predicted"/>
<dbReference type="PANTHER" id="PTHR40455">
    <property type="entry name" value="ANTITOXIN HIGA"/>
    <property type="match status" value="1"/>
</dbReference>
<dbReference type="CDD" id="cd00093">
    <property type="entry name" value="HTH_XRE"/>
    <property type="match status" value="1"/>
</dbReference>